<keyword evidence="3" id="KW-1185">Reference proteome</keyword>
<evidence type="ECO:0000256" key="1">
    <source>
        <dbReference type="SAM" id="Phobius"/>
    </source>
</evidence>
<sequence>MVIEGINDLNEVFEEEDREILRSYERDGKNALFNEKRLLLSSNPIFIDDSGKKSQNLSVENTFKYYCKKLNMSLEKDNLVHIFPYDEATKNFKRKQLYYEFPNHLEKIIEEINVSRLPRDIMKINPQFLNDLYNVYHEYNNSNSSYLFNLRNFYNDLLVDWNDLAVNEIFYDILEWLFNSLENESVFDLRCKVAKIHISNLGDIKNINENKAEVFSNLSATYDLILSQKSNKFYEYQTMMNDEFFKLLQQKNTIISDKNKSSMSLIVSFLIALYGVYLTIFRTTDSFNWLSSQYNFVYIVFLIACIFMFASTLYEIKLLNITNKKVLSTIQNTYNVNIKLWKKKTKIIWWKDFWFPLIILFIIFINIITLLIFSNFSIEINDIIEKLSYSPKYF</sequence>
<protein>
    <submittedName>
        <fullName evidence="2">Uncharacterized protein</fullName>
    </submittedName>
</protein>
<comment type="caution">
    <text evidence="2">The sequence shown here is derived from an EMBL/GenBank/DDBJ whole genome shotgun (WGS) entry which is preliminary data.</text>
</comment>
<dbReference type="RefSeq" id="WP_380651580.1">
    <property type="nucleotide sequence ID" value="NZ_JBHRVQ010000001.1"/>
</dbReference>
<dbReference type="Proteomes" id="UP001595637">
    <property type="component" value="Unassembled WGS sequence"/>
</dbReference>
<name>A0ABV7N1T9_9STAP</name>
<evidence type="ECO:0000313" key="2">
    <source>
        <dbReference type="EMBL" id="MFC3387535.1"/>
    </source>
</evidence>
<gene>
    <name evidence="2" type="ORF">ACFOEO_02840</name>
</gene>
<dbReference type="EMBL" id="JBHRVQ010000001">
    <property type="protein sequence ID" value="MFC3387535.1"/>
    <property type="molecule type" value="Genomic_DNA"/>
</dbReference>
<evidence type="ECO:0000313" key="3">
    <source>
        <dbReference type="Proteomes" id="UP001595637"/>
    </source>
</evidence>
<reference evidence="3" key="1">
    <citation type="journal article" date="2019" name="Int. J. Syst. Evol. Microbiol.">
        <title>The Global Catalogue of Microorganisms (GCM) 10K type strain sequencing project: providing services to taxonomists for standard genome sequencing and annotation.</title>
        <authorList>
            <consortium name="The Broad Institute Genomics Platform"/>
            <consortium name="The Broad Institute Genome Sequencing Center for Infectious Disease"/>
            <person name="Wu L."/>
            <person name="Ma J."/>
        </authorList>
    </citation>
    <scope>NUCLEOTIDE SEQUENCE [LARGE SCALE GENOMIC DNA]</scope>
    <source>
        <strain evidence="3">CCM 7756</strain>
    </source>
</reference>
<keyword evidence="1" id="KW-1133">Transmembrane helix</keyword>
<keyword evidence="1" id="KW-0472">Membrane</keyword>
<proteinExistence type="predicted"/>
<feature type="transmembrane region" description="Helical" evidence="1">
    <location>
        <begin position="296"/>
        <end position="316"/>
    </location>
</feature>
<feature type="transmembrane region" description="Helical" evidence="1">
    <location>
        <begin position="265"/>
        <end position="284"/>
    </location>
</feature>
<feature type="transmembrane region" description="Helical" evidence="1">
    <location>
        <begin position="353"/>
        <end position="373"/>
    </location>
</feature>
<organism evidence="2 3">
    <name type="scientific">Salinicoccus sesuvii</name>
    <dbReference type="NCBI Taxonomy" id="868281"/>
    <lineage>
        <taxon>Bacteria</taxon>
        <taxon>Bacillati</taxon>
        <taxon>Bacillota</taxon>
        <taxon>Bacilli</taxon>
        <taxon>Bacillales</taxon>
        <taxon>Staphylococcaceae</taxon>
        <taxon>Salinicoccus</taxon>
    </lineage>
</organism>
<keyword evidence="1" id="KW-0812">Transmembrane</keyword>
<accession>A0ABV7N1T9</accession>